<dbReference type="EMBL" id="FMCU01000024">
    <property type="protein sequence ID" value="SCF47823.1"/>
    <property type="molecule type" value="Genomic_DNA"/>
</dbReference>
<evidence type="ECO:0000313" key="3">
    <source>
        <dbReference type="EMBL" id="SCF47823.1"/>
    </source>
</evidence>
<keyword evidence="4" id="KW-1185">Reference proteome</keyword>
<gene>
    <name evidence="3" type="ORF">GA0070216_1248</name>
</gene>
<protein>
    <submittedName>
        <fullName evidence="3">Broad specificity phosphatase PhoE</fullName>
    </submittedName>
</protein>
<dbReference type="AlphaFoldDB" id="A0A1C5ARQ4"/>
<dbReference type="Gene3D" id="3.40.50.1240">
    <property type="entry name" value="Phosphoglycerate mutase-like"/>
    <property type="match status" value="1"/>
</dbReference>
<dbReference type="SMART" id="SM00855">
    <property type="entry name" value="PGAM"/>
    <property type="match status" value="1"/>
</dbReference>
<reference evidence="4" key="1">
    <citation type="submission" date="2016-06" db="EMBL/GenBank/DDBJ databases">
        <authorList>
            <person name="Varghese N."/>
            <person name="Submissions Spin"/>
        </authorList>
    </citation>
    <scope>NUCLEOTIDE SEQUENCE [LARGE SCALE GENOMIC DNA]</scope>
    <source>
        <strain evidence="4">DSM 44100</strain>
    </source>
</reference>
<feature type="region of interest" description="Disordered" evidence="2">
    <location>
        <begin position="228"/>
        <end position="329"/>
    </location>
</feature>
<name>A0A1C5ARQ4_9ACTN</name>
<feature type="compositionally biased region" description="Basic residues" evidence="2">
    <location>
        <begin position="298"/>
        <end position="315"/>
    </location>
</feature>
<dbReference type="CDD" id="cd07067">
    <property type="entry name" value="HP_PGM_like"/>
    <property type="match status" value="1"/>
</dbReference>
<evidence type="ECO:0000256" key="2">
    <source>
        <dbReference type="SAM" id="MobiDB-lite"/>
    </source>
</evidence>
<proteinExistence type="predicted"/>
<dbReference type="SUPFAM" id="SSF53254">
    <property type="entry name" value="Phosphoglycerate mutase-like"/>
    <property type="match status" value="1"/>
</dbReference>
<evidence type="ECO:0000256" key="1">
    <source>
        <dbReference type="PIRSR" id="PIRSR613078-2"/>
    </source>
</evidence>
<feature type="binding site" evidence="1">
    <location>
        <position position="74"/>
    </location>
    <ligand>
        <name>substrate</name>
    </ligand>
</feature>
<dbReference type="Proteomes" id="UP000198797">
    <property type="component" value="Unassembled WGS sequence"/>
</dbReference>
<dbReference type="GO" id="GO:0016791">
    <property type="term" value="F:phosphatase activity"/>
    <property type="evidence" value="ECO:0007669"/>
    <property type="project" value="TreeGrafter"/>
</dbReference>
<dbReference type="GO" id="GO:0005737">
    <property type="term" value="C:cytoplasm"/>
    <property type="evidence" value="ECO:0007669"/>
    <property type="project" value="TreeGrafter"/>
</dbReference>
<dbReference type="PANTHER" id="PTHR48100:SF1">
    <property type="entry name" value="HISTIDINE PHOSPHATASE FAMILY PROTEIN-RELATED"/>
    <property type="match status" value="1"/>
</dbReference>
<dbReference type="InterPro" id="IPR029033">
    <property type="entry name" value="His_PPase_superfam"/>
</dbReference>
<dbReference type="InterPro" id="IPR013078">
    <property type="entry name" value="His_Pase_superF_clade-1"/>
</dbReference>
<accession>A0A1C5ARQ4</accession>
<organism evidence="3 4">
    <name type="scientific">Micromonospora matsumotoense</name>
    <dbReference type="NCBI Taxonomy" id="121616"/>
    <lineage>
        <taxon>Bacteria</taxon>
        <taxon>Bacillati</taxon>
        <taxon>Actinomycetota</taxon>
        <taxon>Actinomycetes</taxon>
        <taxon>Micromonosporales</taxon>
        <taxon>Micromonosporaceae</taxon>
        <taxon>Micromonospora</taxon>
    </lineage>
</organism>
<evidence type="ECO:0000313" key="4">
    <source>
        <dbReference type="Proteomes" id="UP000198797"/>
    </source>
</evidence>
<sequence>MDAVARWTIVRHGQNVAFADAHARGVAAHGLTGRDVDVELSPLGWRQAARLGHWLAAQSADERPDRVLCSPYLRARQTWAQVVESAGSLGVRCPPAEVDVRLGDRHMGDLELLTPLMIADRHPAETARLAADGPYAYRPPDGETYDDVAGRVRAVLADLNSHHAGRRVWVVAHDAVLVAVRRVLEGLSFADLDATLATTPVTNTSLTRYTRTRGHLDLVRFAATPHLTTEQHRHGRERHRGATSTARAQRGERASPVDLDQGAACSDAQTPRPSRCHDGRLPVGEGEVAVPAGPGASRSRRARGRSRVRCGRARRASGSWPGSPTRSGARFTHPLEAELRAGDEAVVSRLRIGEGVAPHRGEVGPDGVRCTH</sequence>
<dbReference type="InterPro" id="IPR050275">
    <property type="entry name" value="PGM_Phosphatase"/>
</dbReference>
<dbReference type="STRING" id="121616.GA0070216_1248"/>
<dbReference type="Pfam" id="PF00300">
    <property type="entry name" value="His_Phos_1"/>
    <property type="match status" value="1"/>
</dbReference>
<dbReference type="PANTHER" id="PTHR48100">
    <property type="entry name" value="BROAD-SPECIFICITY PHOSPHATASE YOR283W-RELATED"/>
    <property type="match status" value="1"/>
</dbReference>